<comment type="caution">
    <text evidence="1">The sequence shown here is derived from an EMBL/GenBank/DDBJ whole genome shotgun (WGS) entry which is preliminary data.</text>
</comment>
<evidence type="ECO:0000313" key="2">
    <source>
        <dbReference type="Proteomes" id="UP000789901"/>
    </source>
</evidence>
<organism evidence="1 2">
    <name type="scientific">Gigaspora margarita</name>
    <dbReference type="NCBI Taxonomy" id="4874"/>
    <lineage>
        <taxon>Eukaryota</taxon>
        <taxon>Fungi</taxon>
        <taxon>Fungi incertae sedis</taxon>
        <taxon>Mucoromycota</taxon>
        <taxon>Glomeromycotina</taxon>
        <taxon>Glomeromycetes</taxon>
        <taxon>Diversisporales</taxon>
        <taxon>Gigasporaceae</taxon>
        <taxon>Gigaspora</taxon>
    </lineage>
</organism>
<dbReference type="EMBL" id="CAJVQB010079181">
    <property type="protein sequence ID" value="CAG8845346.1"/>
    <property type="molecule type" value="Genomic_DNA"/>
</dbReference>
<protein>
    <submittedName>
        <fullName evidence="1">23305_t:CDS:1</fullName>
    </submittedName>
</protein>
<feature type="non-terminal residue" evidence="1">
    <location>
        <position position="1"/>
    </location>
</feature>
<sequence length="160" mass="18506">DKKKIDIQGDEHMKSIYCSSIVDVWIRKRIMLMNDYAKGLVKSHYMNQGKITKGDTGNVKIKISMSQKPNNDENRRMFGVGQGDWNAVNDKQFTMGYKGKIEFYKRLYLDHVIGFKGVQMKHVTYMPIDRNRSNYELSVLRITKVSAIKGIMTVGNMNTE</sequence>
<accession>A0ABN7X1K5</accession>
<keyword evidence="2" id="KW-1185">Reference proteome</keyword>
<dbReference type="Proteomes" id="UP000789901">
    <property type="component" value="Unassembled WGS sequence"/>
</dbReference>
<reference evidence="1 2" key="1">
    <citation type="submission" date="2021-06" db="EMBL/GenBank/DDBJ databases">
        <authorList>
            <person name="Kallberg Y."/>
            <person name="Tangrot J."/>
            <person name="Rosling A."/>
        </authorList>
    </citation>
    <scope>NUCLEOTIDE SEQUENCE [LARGE SCALE GENOMIC DNA]</scope>
    <source>
        <strain evidence="1 2">120-4 pot B 10/14</strain>
    </source>
</reference>
<proteinExistence type="predicted"/>
<name>A0ABN7X1K5_GIGMA</name>
<gene>
    <name evidence="1" type="ORF">GMARGA_LOCUS37587</name>
</gene>
<feature type="non-terminal residue" evidence="1">
    <location>
        <position position="160"/>
    </location>
</feature>
<evidence type="ECO:0000313" key="1">
    <source>
        <dbReference type="EMBL" id="CAG8845346.1"/>
    </source>
</evidence>